<reference evidence="1 2" key="1">
    <citation type="journal article" date="2021" name="Elife">
        <title>Chloroplast acquisition without the gene transfer in kleptoplastic sea slugs, Plakobranchus ocellatus.</title>
        <authorList>
            <person name="Maeda T."/>
            <person name="Takahashi S."/>
            <person name="Yoshida T."/>
            <person name="Shimamura S."/>
            <person name="Takaki Y."/>
            <person name="Nagai Y."/>
            <person name="Toyoda A."/>
            <person name="Suzuki Y."/>
            <person name="Arimoto A."/>
            <person name="Ishii H."/>
            <person name="Satoh N."/>
            <person name="Nishiyama T."/>
            <person name="Hasebe M."/>
            <person name="Maruyama T."/>
            <person name="Minagawa J."/>
            <person name="Obokata J."/>
            <person name="Shigenobu S."/>
        </authorList>
    </citation>
    <scope>NUCLEOTIDE SEQUENCE [LARGE SCALE GENOMIC DNA]</scope>
</reference>
<sequence length="101" mass="10664">MYASNKPITTGLAAGQLCKRQRHKISHEIFPHPLTTISGKKSKRFTGCSEIGQSVICLCEGIRGTVASESTLRFAGTLLSRVLASSLAPLPGGGPESLRSP</sequence>
<protein>
    <submittedName>
        <fullName evidence="1">Uncharacterized protein</fullName>
    </submittedName>
</protein>
<accession>A0AAV4B3F8</accession>
<proteinExistence type="predicted"/>
<evidence type="ECO:0000313" key="1">
    <source>
        <dbReference type="EMBL" id="GFO13638.1"/>
    </source>
</evidence>
<name>A0AAV4B3F8_9GAST</name>
<dbReference type="AlphaFoldDB" id="A0AAV4B3F8"/>
<dbReference type="Proteomes" id="UP000735302">
    <property type="component" value="Unassembled WGS sequence"/>
</dbReference>
<organism evidence="1 2">
    <name type="scientific">Plakobranchus ocellatus</name>
    <dbReference type="NCBI Taxonomy" id="259542"/>
    <lineage>
        <taxon>Eukaryota</taxon>
        <taxon>Metazoa</taxon>
        <taxon>Spiralia</taxon>
        <taxon>Lophotrochozoa</taxon>
        <taxon>Mollusca</taxon>
        <taxon>Gastropoda</taxon>
        <taxon>Heterobranchia</taxon>
        <taxon>Euthyneura</taxon>
        <taxon>Panpulmonata</taxon>
        <taxon>Sacoglossa</taxon>
        <taxon>Placobranchoidea</taxon>
        <taxon>Plakobranchidae</taxon>
        <taxon>Plakobranchus</taxon>
    </lineage>
</organism>
<keyword evidence="2" id="KW-1185">Reference proteome</keyword>
<gene>
    <name evidence="1" type="ORF">PoB_004014300</name>
</gene>
<dbReference type="EMBL" id="BLXT01004491">
    <property type="protein sequence ID" value="GFO13638.1"/>
    <property type="molecule type" value="Genomic_DNA"/>
</dbReference>
<comment type="caution">
    <text evidence="1">The sequence shown here is derived from an EMBL/GenBank/DDBJ whole genome shotgun (WGS) entry which is preliminary data.</text>
</comment>
<evidence type="ECO:0000313" key="2">
    <source>
        <dbReference type="Proteomes" id="UP000735302"/>
    </source>
</evidence>